<dbReference type="InterPro" id="IPR036291">
    <property type="entry name" value="NAD(P)-bd_dom_sf"/>
</dbReference>
<evidence type="ECO:0000313" key="3">
    <source>
        <dbReference type="Proteomes" id="UP000565579"/>
    </source>
</evidence>
<gene>
    <name evidence="2" type="ORF">HD593_001906</name>
</gene>
<evidence type="ECO:0000313" key="2">
    <source>
        <dbReference type="EMBL" id="MBB6547111.1"/>
    </source>
</evidence>
<dbReference type="SUPFAM" id="SSF51735">
    <property type="entry name" value="NAD(P)-binding Rossmann-fold domains"/>
    <property type="match status" value="1"/>
</dbReference>
<dbReference type="Gene3D" id="3.40.50.720">
    <property type="entry name" value="NAD(P)-binding Rossmann-like Domain"/>
    <property type="match status" value="1"/>
</dbReference>
<sequence>MKHFLPLLLNSDKPDVVTMVSACGTAGHHRSDAHDGFYATKSAQAGFSEILSKRLRPQGVRAISLYPPDFDSPDPLSEEPDTTPRGSKDALTAHSLVDCILFAVAQPRDCFIKAFHFEQV</sequence>
<protein>
    <submittedName>
        <fullName evidence="2">NADP-dependent 3-hydroxy acid dehydrogenase YdfG</fullName>
    </submittedName>
</protein>
<keyword evidence="3" id="KW-1185">Reference proteome</keyword>
<feature type="region of interest" description="Disordered" evidence="1">
    <location>
        <begin position="66"/>
        <end position="89"/>
    </location>
</feature>
<proteinExistence type="predicted"/>
<dbReference type="Proteomes" id="UP000565579">
    <property type="component" value="Unassembled WGS sequence"/>
</dbReference>
<evidence type="ECO:0000256" key="1">
    <source>
        <dbReference type="SAM" id="MobiDB-lite"/>
    </source>
</evidence>
<organism evidence="2 3">
    <name type="scientific">Nonomuraea rubra</name>
    <dbReference type="NCBI Taxonomy" id="46180"/>
    <lineage>
        <taxon>Bacteria</taxon>
        <taxon>Bacillati</taxon>
        <taxon>Actinomycetota</taxon>
        <taxon>Actinomycetes</taxon>
        <taxon>Streptosporangiales</taxon>
        <taxon>Streptosporangiaceae</taxon>
        <taxon>Nonomuraea</taxon>
    </lineage>
</organism>
<accession>A0A7X0TX58</accession>
<comment type="caution">
    <text evidence="2">The sequence shown here is derived from an EMBL/GenBank/DDBJ whole genome shotgun (WGS) entry which is preliminary data.</text>
</comment>
<name>A0A7X0TX58_9ACTN</name>
<dbReference type="AlphaFoldDB" id="A0A7X0TX58"/>
<reference evidence="2 3" key="1">
    <citation type="submission" date="2020-08" db="EMBL/GenBank/DDBJ databases">
        <title>Sequencing the genomes of 1000 actinobacteria strains.</title>
        <authorList>
            <person name="Klenk H.-P."/>
        </authorList>
    </citation>
    <scope>NUCLEOTIDE SEQUENCE [LARGE SCALE GENOMIC DNA]</scope>
    <source>
        <strain evidence="2 3">DSM 43768</strain>
    </source>
</reference>
<dbReference type="EMBL" id="JACHMI010000001">
    <property type="protein sequence ID" value="MBB6547111.1"/>
    <property type="molecule type" value="Genomic_DNA"/>
</dbReference>